<dbReference type="RefSeq" id="WP_079481376.1">
    <property type="nucleotide sequence ID" value="NZ_CBML010000006.1"/>
</dbReference>
<dbReference type="OrthoDB" id="1904240at2"/>
<dbReference type="Proteomes" id="UP000190476">
    <property type="component" value="Chromosome I"/>
</dbReference>
<name>A0A1U6JDB1_9CLOT</name>
<dbReference type="GeneID" id="66301762"/>
<gene>
    <name evidence="1" type="ORF">CCH01_14320</name>
</gene>
<sequence>MEENLLDLFIYIDEGLIKNMNALALNGYIDIRTVTNIKDRTLSGNVNFSNRDVYGNNEKDGIDKVEGYKTKRYSLDDNYQNTKGSDAGVEGKEYDRIQEQFQRINTTFLLHNQLVSSLYNNNSIRLIEKNNIIEEQLREGEILEVEGEITTLSIVPYLNTLINVLNCYGTENLNNLLKDSNLKELNYTTIVKLLECMKNCVTESGTEEMILSNGESYLILVVNSTYFLSSKACMYDFMNCPCRVIGKTMKVCCGNEKLSLFRKSSQEKYYETLLESMNPYFELLNKNGILLPEKPNIIIHGKATVMLPMSICV</sequence>
<organism evidence="1 2">
    <name type="scientific">Clostridium chauvoei JF4335</name>
    <dbReference type="NCBI Taxonomy" id="1351755"/>
    <lineage>
        <taxon>Bacteria</taxon>
        <taxon>Bacillati</taxon>
        <taxon>Bacillota</taxon>
        <taxon>Clostridia</taxon>
        <taxon>Eubacteriales</taxon>
        <taxon>Clostridiaceae</taxon>
        <taxon>Clostridium</taxon>
    </lineage>
</organism>
<evidence type="ECO:0000313" key="1">
    <source>
        <dbReference type="EMBL" id="SLK18320.1"/>
    </source>
</evidence>
<keyword evidence="2" id="KW-1185">Reference proteome</keyword>
<dbReference type="AlphaFoldDB" id="A0A1U6JDB1"/>
<accession>A0A1U6JDB1</accession>
<protein>
    <submittedName>
        <fullName evidence="1">Uncharacterized protein</fullName>
    </submittedName>
</protein>
<dbReference type="EMBL" id="LT799839">
    <property type="protein sequence ID" value="SLK18320.1"/>
    <property type="molecule type" value="Genomic_DNA"/>
</dbReference>
<dbReference type="STRING" id="1351755.CCH01_14320"/>
<proteinExistence type="predicted"/>
<reference evidence="2" key="1">
    <citation type="submission" date="2017-03" db="EMBL/GenBank/DDBJ databases">
        <authorList>
            <person name="Falquet L."/>
            <person name="Falquet L."/>
        </authorList>
    </citation>
    <scope>NUCLEOTIDE SEQUENCE [LARGE SCALE GENOMIC DNA]</scope>
</reference>
<evidence type="ECO:0000313" key="2">
    <source>
        <dbReference type="Proteomes" id="UP000190476"/>
    </source>
</evidence>